<sequence>MLQSAVTPVPVFKLYGETAAWPTPDLIHCESIAERSRLHEWEIKPHRHSDLVQLLYVQAGKAVLEVEGVVNRVESPSLQVVPALSVHGFRFSEDVEGHVLSLALPLVEQLSGPLDSQVLMSAACYPIGAERRYLDALFESISREYSHQEPGRDLMLQSLISVLLVWISRRSLALAMSEAQQRDRGREHLQEFIRLLELQFREHLSIERYAASLGISAAHLNALCRRLGGQSALQMINQRLLLEAKRCLVYTTMTINQVSDSLGFSEPAYFSRFFKRGTGQSPKRFRIQR</sequence>
<dbReference type="SMART" id="SM00342">
    <property type="entry name" value="HTH_ARAC"/>
    <property type="match status" value="1"/>
</dbReference>
<evidence type="ECO:0000256" key="2">
    <source>
        <dbReference type="ARBA" id="ARBA00023125"/>
    </source>
</evidence>
<dbReference type="InterPro" id="IPR047264">
    <property type="entry name" value="Cupin_HpaA-like_N"/>
</dbReference>
<evidence type="ECO:0000313" key="7">
    <source>
        <dbReference type="Proteomes" id="UP000284021"/>
    </source>
</evidence>
<dbReference type="GO" id="GO:0003700">
    <property type="term" value="F:DNA-binding transcription factor activity"/>
    <property type="evidence" value="ECO:0007669"/>
    <property type="project" value="InterPro"/>
</dbReference>
<dbReference type="OrthoDB" id="9814125at2"/>
<dbReference type="InterPro" id="IPR003313">
    <property type="entry name" value="AraC-bd"/>
</dbReference>
<dbReference type="RefSeq" id="WP_119955142.1">
    <property type="nucleotide sequence ID" value="NZ_QYUR01000003.1"/>
</dbReference>
<dbReference type="InterPro" id="IPR009057">
    <property type="entry name" value="Homeodomain-like_sf"/>
</dbReference>
<organism evidence="6 7">
    <name type="scientific">Pseudomonas cavernicola</name>
    <dbReference type="NCBI Taxonomy" id="2320866"/>
    <lineage>
        <taxon>Bacteria</taxon>
        <taxon>Pseudomonadati</taxon>
        <taxon>Pseudomonadota</taxon>
        <taxon>Gammaproteobacteria</taxon>
        <taxon>Pseudomonadales</taxon>
        <taxon>Pseudomonadaceae</taxon>
        <taxon>Pseudomonas</taxon>
    </lineage>
</organism>
<keyword evidence="3" id="KW-0010">Activator</keyword>
<reference evidence="6 7" key="1">
    <citation type="submission" date="2018-09" db="EMBL/GenBank/DDBJ databases">
        <authorList>
            <person name="Zhu H."/>
        </authorList>
    </citation>
    <scope>NUCLEOTIDE SEQUENCE [LARGE SCALE GENOMIC DNA]</scope>
    <source>
        <strain evidence="6 7">K1S02-6</strain>
    </source>
</reference>
<comment type="caution">
    <text evidence="6">The sequence shown here is derived from an EMBL/GenBank/DDBJ whole genome shotgun (WGS) entry which is preliminary data.</text>
</comment>
<keyword evidence="1" id="KW-0805">Transcription regulation</keyword>
<gene>
    <name evidence="6" type="ORF">D3879_15165</name>
</gene>
<dbReference type="InterPro" id="IPR011051">
    <property type="entry name" value="RmlC_Cupin_sf"/>
</dbReference>
<keyword evidence="7" id="KW-1185">Reference proteome</keyword>
<name>A0A418XER0_9PSED</name>
<dbReference type="InterPro" id="IPR018060">
    <property type="entry name" value="HTH_AraC"/>
</dbReference>
<evidence type="ECO:0000259" key="5">
    <source>
        <dbReference type="PROSITE" id="PS01124"/>
    </source>
</evidence>
<dbReference type="Proteomes" id="UP000284021">
    <property type="component" value="Unassembled WGS sequence"/>
</dbReference>
<evidence type="ECO:0000313" key="6">
    <source>
        <dbReference type="EMBL" id="RJG11011.1"/>
    </source>
</evidence>
<dbReference type="Gene3D" id="1.10.10.60">
    <property type="entry name" value="Homeodomain-like"/>
    <property type="match status" value="1"/>
</dbReference>
<dbReference type="Pfam" id="PF02311">
    <property type="entry name" value="AraC_binding"/>
    <property type="match status" value="1"/>
</dbReference>
<evidence type="ECO:0000256" key="4">
    <source>
        <dbReference type="ARBA" id="ARBA00023163"/>
    </source>
</evidence>
<dbReference type="PANTHER" id="PTHR43280:SF32">
    <property type="entry name" value="TRANSCRIPTIONAL REGULATORY PROTEIN"/>
    <property type="match status" value="1"/>
</dbReference>
<dbReference type="SUPFAM" id="SSF51182">
    <property type="entry name" value="RmlC-like cupins"/>
    <property type="match status" value="1"/>
</dbReference>
<dbReference type="Pfam" id="PF12833">
    <property type="entry name" value="HTH_18"/>
    <property type="match status" value="1"/>
</dbReference>
<feature type="domain" description="HTH araC/xylS-type" evidence="5">
    <location>
        <begin position="190"/>
        <end position="288"/>
    </location>
</feature>
<keyword evidence="2" id="KW-0238">DNA-binding</keyword>
<evidence type="ECO:0000256" key="1">
    <source>
        <dbReference type="ARBA" id="ARBA00023015"/>
    </source>
</evidence>
<dbReference type="Gene3D" id="2.60.120.10">
    <property type="entry name" value="Jelly Rolls"/>
    <property type="match status" value="1"/>
</dbReference>
<accession>A0A418XER0</accession>
<dbReference type="PRINTS" id="PR00032">
    <property type="entry name" value="HTHARAC"/>
</dbReference>
<dbReference type="InterPro" id="IPR020449">
    <property type="entry name" value="Tscrpt_reg_AraC-type_HTH"/>
</dbReference>
<dbReference type="AlphaFoldDB" id="A0A418XER0"/>
<dbReference type="EMBL" id="QYUR01000003">
    <property type="protein sequence ID" value="RJG11011.1"/>
    <property type="molecule type" value="Genomic_DNA"/>
</dbReference>
<protein>
    <submittedName>
        <fullName evidence="6">Helix-turn-helix domain-containing protein</fullName>
    </submittedName>
</protein>
<dbReference type="CDD" id="cd06999">
    <property type="entry name" value="cupin_HpaA-like_N"/>
    <property type="match status" value="1"/>
</dbReference>
<dbReference type="SUPFAM" id="SSF46689">
    <property type="entry name" value="Homeodomain-like"/>
    <property type="match status" value="1"/>
</dbReference>
<evidence type="ECO:0000256" key="3">
    <source>
        <dbReference type="ARBA" id="ARBA00023159"/>
    </source>
</evidence>
<dbReference type="GO" id="GO:0043565">
    <property type="term" value="F:sequence-specific DNA binding"/>
    <property type="evidence" value="ECO:0007669"/>
    <property type="project" value="InterPro"/>
</dbReference>
<dbReference type="PANTHER" id="PTHR43280">
    <property type="entry name" value="ARAC-FAMILY TRANSCRIPTIONAL REGULATOR"/>
    <property type="match status" value="1"/>
</dbReference>
<dbReference type="InterPro" id="IPR014710">
    <property type="entry name" value="RmlC-like_jellyroll"/>
</dbReference>
<keyword evidence="4" id="KW-0804">Transcription</keyword>
<proteinExistence type="predicted"/>
<dbReference type="PROSITE" id="PS01124">
    <property type="entry name" value="HTH_ARAC_FAMILY_2"/>
    <property type="match status" value="1"/>
</dbReference>